<organism evidence="5 6">
    <name type="scientific">Digitaria exilis</name>
    <dbReference type="NCBI Taxonomy" id="1010633"/>
    <lineage>
        <taxon>Eukaryota</taxon>
        <taxon>Viridiplantae</taxon>
        <taxon>Streptophyta</taxon>
        <taxon>Embryophyta</taxon>
        <taxon>Tracheophyta</taxon>
        <taxon>Spermatophyta</taxon>
        <taxon>Magnoliopsida</taxon>
        <taxon>Liliopsida</taxon>
        <taxon>Poales</taxon>
        <taxon>Poaceae</taxon>
        <taxon>PACMAD clade</taxon>
        <taxon>Panicoideae</taxon>
        <taxon>Panicodae</taxon>
        <taxon>Paniceae</taxon>
        <taxon>Anthephorinae</taxon>
        <taxon>Digitaria</taxon>
    </lineage>
</organism>
<feature type="domain" description="MATH" evidence="4">
    <location>
        <begin position="70"/>
        <end position="191"/>
    </location>
</feature>
<dbReference type="InterPro" id="IPR008974">
    <property type="entry name" value="TRAF-like"/>
</dbReference>
<accession>A0A835E049</accession>
<dbReference type="PANTHER" id="PTHR26379:SF504">
    <property type="entry name" value="OS08G0523800 PROTEIN"/>
    <property type="match status" value="1"/>
</dbReference>
<dbReference type="InterPro" id="IPR056423">
    <property type="entry name" value="BACK_BPM_SPOP"/>
</dbReference>
<dbReference type="InterPro" id="IPR045005">
    <property type="entry name" value="BPM1-6"/>
</dbReference>
<evidence type="ECO:0000313" key="6">
    <source>
        <dbReference type="Proteomes" id="UP000636709"/>
    </source>
</evidence>
<dbReference type="SMART" id="SM00225">
    <property type="entry name" value="BTB"/>
    <property type="match status" value="1"/>
</dbReference>
<evidence type="ECO:0000256" key="1">
    <source>
        <dbReference type="ARBA" id="ARBA00004906"/>
    </source>
</evidence>
<dbReference type="EMBL" id="JACEFO010002617">
    <property type="protein sequence ID" value="KAF8653759.1"/>
    <property type="molecule type" value="Genomic_DNA"/>
</dbReference>
<evidence type="ECO:0000313" key="5">
    <source>
        <dbReference type="EMBL" id="KAF8653759.1"/>
    </source>
</evidence>
<keyword evidence="6" id="KW-1185">Reference proteome</keyword>
<dbReference type="OrthoDB" id="6359816at2759"/>
<dbReference type="AlphaFoldDB" id="A0A835E049"/>
<comment type="pathway">
    <text evidence="1">Protein modification; protein ubiquitination.</text>
</comment>
<dbReference type="Pfam" id="PF22486">
    <property type="entry name" value="MATH_2"/>
    <property type="match status" value="1"/>
</dbReference>
<comment type="similarity">
    <text evidence="2">Belongs to the Tdpoz family.</text>
</comment>
<dbReference type="InterPro" id="IPR011333">
    <property type="entry name" value="SKP1/BTB/POZ_sf"/>
</dbReference>
<dbReference type="Proteomes" id="UP000636709">
    <property type="component" value="Unassembled WGS sequence"/>
</dbReference>
<evidence type="ECO:0000259" key="3">
    <source>
        <dbReference type="PROSITE" id="PS50097"/>
    </source>
</evidence>
<feature type="domain" description="BTB" evidence="3">
    <location>
        <begin position="220"/>
        <end position="283"/>
    </location>
</feature>
<dbReference type="InterPro" id="IPR002083">
    <property type="entry name" value="MATH/TRAF_dom"/>
</dbReference>
<dbReference type="GO" id="GO:0016567">
    <property type="term" value="P:protein ubiquitination"/>
    <property type="evidence" value="ECO:0007669"/>
    <property type="project" value="InterPro"/>
</dbReference>
<reference evidence="5" key="1">
    <citation type="submission" date="2020-07" db="EMBL/GenBank/DDBJ databases">
        <title>Genome sequence and genetic diversity analysis of an under-domesticated orphan crop, white fonio (Digitaria exilis).</title>
        <authorList>
            <person name="Bennetzen J.L."/>
            <person name="Chen S."/>
            <person name="Ma X."/>
            <person name="Wang X."/>
            <person name="Yssel A.E.J."/>
            <person name="Chaluvadi S.R."/>
            <person name="Johnson M."/>
            <person name="Gangashetty P."/>
            <person name="Hamidou F."/>
            <person name="Sanogo M.D."/>
            <person name="Zwaenepoel A."/>
            <person name="Wallace J."/>
            <person name="Van De Peer Y."/>
            <person name="Van Deynze A."/>
        </authorList>
    </citation>
    <scope>NUCLEOTIDE SEQUENCE</scope>
    <source>
        <tissue evidence="5">Leaves</tissue>
    </source>
</reference>
<sequence>MPPKPPGLLAHAVGGGRLAGCAVAPSREARDCIAISTFCFVILNFVDNRAVGKRCRTTRVERRRTIDSASHEFRIDYEQTKDMAKGDVIHSDAFSAGGHTWRLNCYPHGDEDGNCLSVFVQLLTESISVNAIVEVFLLDKDGQPCLQEQESHASCFQLFKSYNDAGWTLISRSNIEKYYLKEGHITLICAIMVIRDYSTHVPDSDIGKHLGMLLDSNDGVDVSFTIDSETFQAHRAVLAARSPVFKAELLGSMAEATMSSITLHDITPATFRVMLRFMYTDTLPDLGDSPTKTLQDLLAAADRYALDRLKLLCAQKLWDNISVDTVATTLACAEMYSCLELKNKCIGFFVAENNFKKAILTEDYVRLVQQFPSIITELRERAGT</sequence>
<dbReference type="PANTHER" id="PTHR26379">
    <property type="entry name" value="BTB/POZ AND MATH DOMAIN-CONTAINING PROTEIN 1"/>
    <property type="match status" value="1"/>
</dbReference>
<proteinExistence type="inferred from homology"/>
<dbReference type="Pfam" id="PF24570">
    <property type="entry name" value="BACK_BPM_SPOP"/>
    <property type="match status" value="1"/>
</dbReference>
<dbReference type="SUPFAM" id="SSF49599">
    <property type="entry name" value="TRAF domain-like"/>
    <property type="match status" value="1"/>
</dbReference>
<dbReference type="PROSITE" id="PS50097">
    <property type="entry name" value="BTB"/>
    <property type="match status" value="1"/>
</dbReference>
<dbReference type="Gene3D" id="2.60.210.10">
    <property type="entry name" value="Apoptosis, Tumor Necrosis Factor Receptor Associated Protein 2, Chain A"/>
    <property type="match status" value="1"/>
</dbReference>
<dbReference type="Gene3D" id="1.25.40.420">
    <property type="match status" value="1"/>
</dbReference>
<comment type="caution">
    <text evidence="5">The sequence shown here is derived from an EMBL/GenBank/DDBJ whole genome shotgun (WGS) entry which is preliminary data.</text>
</comment>
<dbReference type="InterPro" id="IPR000210">
    <property type="entry name" value="BTB/POZ_dom"/>
</dbReference>
<dbReference type="Pfam" id="PF00651">
    <property type="entry name" value="BTB"/>
    <property type="match status" value="1"/>
</dbReference>
<dbReference type="PROSITE" id="PS50144">
    <property type="entry name" value="MATH"/>
    <property type="match status" value="1"/>
</dbReference>
<dbReference type="SUPFAM" id="SSF54695">
    <property type="entry name" value="POZ domain"/>
    <property type="match status" value="1"/>
</dbReference>
<name>A0A835E049_9POAL</name>
<protein>
    <submittedName>
        <fullName evidence="5">Uncharacterized protein</fullName>
    </submittedName>
</protein>
<dbReference type="CDD" id="cd00121">
    <property type="entry name" value="MATH"/>
    <property type="match status" value="1"/>
</dbReference>
<gene>
    <name evidence="5" type="ORF">HU200_061875</name>
</gene>
<evidence type="ECO:0000256" key="2">
    <source>
        <dbReference type="ARBA" id="ARBA00010846"/>
    </source>
</evidence>
<dbReference type="Gene3D" id="3.30.710.10">
    <property type="entry name" value="Potassium Channel Kv1.1, Chain A"/>
    <property type="match status" value="1"/>
</dbReference>
<evidence type="ECO:0000259" key="4">
    <source>
        <dbReference type="PROSITE" id="PS50144"/>
    </source>
</evidence>